<evidence type="ECO:0000313" key="2">
    <source>
        <dbReference type="Proteomes" id="UP000054342"/>
    </source>
</evidence>
<organism evidence="1 2">
    <name type="scientific">Exophiala xenobiotica</name>
    <dbReference type="NCBI Taxonomy" id="348802"/>
    <lineage>
        <taxon>Eukaryota</taxon>
        <taxon>Fungi</taxon>
        <taxon>Dikarya</taxon>
        <taxon>Ascomycota</taxon>
        <taxon>Pezizomycotina</taxon>
        <taxon>Eurotiomycetes</taxon>
        <taxon>Chaetothyriomycetidae</taxon>
        <taxon>Chaetothyriales</taxon>
        <taxon>Herpotrichiellaceae</taxon>
        <taxon>Exophiala</taxon>
    </lineage>
</organism>
<protein>
    <submittedName>
        <fullName evidence="1">Uncharacterized protein</fullName>
    </submittedName>
</protein>
<gene>
    <name evidence="1" type="ORF">PV05_03743</name>
</gene>
<dbReference type="STRING" id="348802.A0A0D2C364"/>
<dbReference type="AlphaFoldDB" id="A0A0D2C364"/>
<name>A0A0D2C364_9EURO</name>
<keyword evidence="2" id="KW-1185">Reference proteome</keyword>
<dbReference type="OrthoDB" id="8922241at2759"/>
<evidence type="ECO:0000313" key="1">
    <source>
        <dbReference type="EMBL" id="KIW59286.1"/>
    </source>
</evidence>
<reference evidence="1 2" key="1">
    <citation type="submission" date="2015-01" db="EMBL/GenBank/DDBJ databases">
        <title>The Genome Sequence of Exophiala xenobiotica CBS118157.</title>
        <authorList>
            <consortium name="The Broad Institute Genomics Platform"/>
            <person name="Cuomo C."/>
            <person name="de Hoog S."/>
            <person name="Gorbushina A."/>
            <person name="Stielow B."/>
            <person name="Teixiera M."/>
            <person name="Abouelleil A."/>
            <person name="Chapman S.B."/>
            <person name="Priest M."/>
            <person name="Young S.K."/>
            <person name="Wortman J."/>
            <person name="Nusbaum C."/>
            <person name="Birren B."/>
        </authorList>
    </citation>
    <scope>NUCLEOTIDE SEQUENCE [LARGE SCALE GENOMIC DNA]</scope>
    <source>
        <strain evidence="1 2">CBS 118157</strain>
    </source>
</reference>
<dbReference type="Proteomes" id="UP000054342">
    <property type="component" value="Unassembled WGS sequence"/>
</dbReference>
<dbReference type="EMBL" id="KN847318">
    <property type="protein sequence ID" value="KIW59286.1"/>
    <property type="molecule type" value="Genomic_DNA"/>
</dbReference>
<sequence length="99" mass="11246">MALSNLDYDILNNMNYVDDIDFSDFTLFPTSNDVDLDHLPDLNFFPDFDSTLFPTSNDVDLDHRPDLNFFPEFDFNPQSPYLPTPCSASSHVAVTSTDT</sequence>
<dbReference type="HOGENOM" id="CLU_2320406_0_0_1"/>
<dbReference type="RefSeq" id="XP_013319870.1">
    <property type="nucleotide sequence ID" value="XM_013464416.1"/>
</dbReference>
<dbReference type="GeneID" id="25325651"/>
<proteinExistence type="predicted"/>
<accession>A0A0D2C364</accession>